<dbReference type="InterPro" id="IPR036059">
    <property type="entry name" value="TldD/PmbA_sf"/>
</dbReference>
<evidence type="ECO:0000259" key="3">
    <source>
        <dbReference type="Pfam" id="PF19289"/>
    </source>
</evidence>
<name>A0ABT1MP77_9RHOB</name>
<dbReference type="Pfam" id="PF19290">
    <property type="entry name" value="PmbA_TldD_2nd"/>
    <property type="match status" value="1"/>
</dbReference>
<evidence type="ECO:0000313" key="5">
    <source>
        <dbReference type="EMBL" id="MCQ0969351.1"/>
    </source>
</evidence>
<sequence length="450" mass="46415">MSADRDLGALTGALLAAARRAGADQADAMAVSAEMTAIDARAGGLEHAERAEAVEIGLRVLIGGRQACVSASDHSEATIAEMAERAVAMARHAPVDEWLGVADPDELASRRDAAGLESADPGAAPTPEALEQSALAAEAAALEAKGISQVESASASYSRRLMRIEASNGFAGGYARTSHALSTVAITGEGLGMERDYAGEGRVWAEDLPAPETIGKLAAERTLARKGAKKPPTGAFPILYDRRVSASLISHLLGAVNGSAIARGASWLLRAMDEKVLPDGLSLTEDPHRPRFGGSRLFDAEGLPTARRTIVDAGILRGWTLDLATARKLGLQSTASASRGLSSPPSPGISNVILSGGQGSADDLIADMGRGLIVTSMLGASINATTGDYSRGAAGFWVENGQISHPVNECTIAGNLRDMLLSIRAAADAEPWRSIEVPSLLVEGMTIAGA</sequence>
<feature type="domain" description="Metalloprotease TldD/E C-terminal" evidence="3">
    <location>
        <begin position="233"/>
        <end position="449"/>
    </location>
</feature>
<dbReference type="Pfam" id="PF01523">
    <property type="entry name" value="PmbA_TldD_1st"/>
    <property type="match status" value="1"/>
</dbReference>
<dbReference type="InterPro" id="IPR045570">
    <property type="entry name" value="Metalloprtase-TldD/E_cen_dom"/>
</dbReference>
<dbReference type="InterPro" id="IPR035068">
    <property type="entry name" value="TldD/PmbA_N"/>
</dbReference>
<dbReference type="InterPro" id="IPR047657">
    <property type="entry name" value="PmbA"/>
</dbReference>
<dbReference type="Pfam" id="PF19289">
    <property type="entry name" value="PmbA_TldD_3rd"/>
    <property type="match status" value="1"/>
</dbReference>
<keyword evidence="6" id="KW-1185">Reference proteome</keyword>
<feature type="domain" description="Metalloprotease TldD/E central" evidence="4">
    <location>
        <begin position="124"/>
        <end position="225"/>
    </location>
</feature>
<dbReference type="EMBL" id="JAKZEU010000001">
    <property type="protein sequence ID" value="MCQ0969351.1"/>
    <property type="molecule type" value="Genomic_DNA"/>
</dbReference>
<organism evidence="5 6">
    <name type="scientific">Paracoccus albicereus</name>
    <dbReference type="NCBI Taxonomy" id="2922394"/>
    <lineage>
        <taxon>Bacteria</taxon>
        <taxon>Pseudomonadati</taxon>
        <taxon>Pseudomonadota</taxon>
        <taxon>Alphaproteobacteria</taxon>
        <taxon>Rhodobacterales</taxon>
        <taxon>Paracoccaceae</taxon>
        <taxon>Paracoccus</taxon>
    </lineage>
</organism>
<proteinExistence type="inferred from homology"/>
<accession>A0ABT1MP77</accession>
<comment type="similarity">
    <text evidence="1">Belongs to the peptidase U62 family.</text>
</comment>
<feature type="domain" description="Metalloprotease TldD/E N-terminal" evidence="2">
    <location>
        <begin position="26"/>
        <end position="90"/>
    </location>
</feature>
<geneLocation type="plasmid" evidence="5">
    <name>unnamed1</name>
</geneLocation>
<evidence type="ECO:0000259" key="2">
    <source>
        <dbReference type="Pfam" id="PF01523"/>
    </source>
</evidence>
<evidence type="ECO:0000259" key="4">
    <source>
        <dbReference type="Pfam" id="PF19290"/>
    </source>
</evidence>
<keyword evidence="5" id="KW-0614">Plasmid</keyword>
<dbReference type="PANTHER" id="PTHR43421">
    <property type="entry name" value="METALLOPROTEASE PMBA"/>
    <property type="match status" value="1"/>
</dbReference>
<dbReference type="Proteomes" id="UP001203945">
    <property type="component" value="Unassembled WGS sequence"/>
</dbReference>
<dbReference type="Gene3D" id="3.30.2290.10">
    <property type="entry name" value="PmbA/TldD superfamily"/>
    <property type="match status" value="1"/>
</dbReference>
<comment type="caution">
    <text evidence="5">The sequence shown here is derived from an EMBL/GenBank/DDBJ whole genome shotgun (WGS) entry which is preliminary data.</text>
</comment>
<dbReference type="PANTHER" id="PTHR43421:SF1">
    <property type="entry name" value="METALLOPROTEASE PMBA"/>
    <property type="match status" value="1"/>
</dbReference>
<dbReference type="InterPro" id="IPR002510">
    <property type="entry name" value="Metalloprtase-TldD/E_N"/>
</dbReference>
<protein>
    <submittedName>
        <fullName evidence="5">TldD/PmbA family protein</fullName>
    </submittedName>
</protein>
<reference evidence="5 6" key="1">
    <citation type="submission" date="2022-03" db="EMBL/GenBank/DDBJ databases">
        <authorList>
            <person name="He Y."/>
        </authorList>
    </citation>
    <scope>NUCLEOTIDE SEQUENCE [LARGE SCALE GENOMIC DNA]</scope>
    <source>
        <strain evidence="5 6">TK19116</strain>
        <plasmid evidence="5">unnamed1</plasmid>
    </source>
</reference>
<evidence type="ECO:0000256" key="1">
    <source>
        <dbReference type="ARBA" id="ARBA00005836"/>
    </source>
</evidence>
<dbReference type="SUPFAM" id="SSF111283">
    <property type="entry name" value="Putative modulator of DNA gyrase, PmbA/TldD"/>
    <property type="match status" value="1"/>
</dbReference>
<evidence type="ECO:0000313" key="6">
    <source>
        <dbReference type="Proteomes" id="UP001203945"/>
    </source>
</evidence>
<dbReference type="InterPro" id="IPR045569">
    <property type="entry name" value="Metalloprtase-TldD/E_C"/>
</dbReference>
<dbReference type="RefSeq" id="WP_255328297.1">
    <property type="nucleotide sequence ID" value="NZ_JAKZEU010000001.1"/>
</dbReference>
<gene>
    <name evidence="5" type="ORF">MLD63_02720</name>
</gene>